<dbReference type="Gene3D" id="1.50.10.10">
    <property type="match status" value="1"/>
</dbReference>
<evidence type="ECO:0000313" key="3">
    <source>
        <dbReference type="EMBL" id="BAU47373.1"/>
    </source>
</evidence>
<accession>A0A1B4V1Q7</accession>
<evidence type="ECO:0000259" key="1">
    <source>
        <dbReference type="Pfam" id="PF14742"/>
    </source>
</evidence>
<dbReference type="InterPro" id="IPR012341">
    <property type="entry name" value="6hp_glycosidase-like_sf"/>
</dbReference>
<gene>
    <name evidence="3" type="ORF">SVA_0794</name>
</gene>
<dbReference type="Pfam" id="PF14742">
    <property type="entry name" value="GDE_N_bis"/>
    <property type="match status" value="1"/>
</dbReference>
<dbReference type="Pfam" id="PF22422">
    <property type="entry name" value="MGH1-like_GH"/>
    <property type="match status" value="1"/>
</dbReference>
<name>A0A1B4V1Q7_9GAMM</name>
<dbReference type="InterPro" id="IPR008928">
    <property type="entry name" value="6-hairpin_glycosidase_sf"/>
</dbReference>
<keyword evidence="4" id="KW-1185">Reference proteome</keyword>
<dbReference type="RefSeq" id="WP_096459078.1">
    <property type="nucleotide sequence ID" value="NZ_AP014936.1"/>
</dbReference>
<protein>
    <submittedName>
        <fullName evidence="3">Amylo-alpha-1,6-glucosidase</fullName>
    </submittedName>
</protein>
<dbReference type="KEGG" id="sva:SVA_0794"/>
<evidence type="ECO:0000313" key="4">
    <source>
        <dbReference type="Proteomes" id="UP000218899"/>
    </source>
</evidence>
<dbReference type="InterPro" id="IPR054491">
    <property type="entry name" value="MGH1-like_GH"/>
</dbReference>
<dbReference type="OrthoDB" id="9802524at2"/>
<dbReference type="Proteomes" id="UP000218899">
    <property type="component" value="Chromosome"/>
</dbReference>
<dbReference type="GO" id="GO:0005975">
    <property type="term" value="P:carbohydrate metabolic process"/>
    <property type="evidence" value="ECO:0007669"/>
    <property type="project" value="InterPro"/>
</dbReference>
<dbReference type="InterPro" id="IPR032856">
    <property type="entry name" value="GDE_N_bis"/>
</dbReference>
<proteinExistence type="predicted"/>
<dbReference type="EMBL" id="AP014936">
    <property type="protein sequence ID" value="BAU47373.1"/>
    <property type="molecule type" value="Genomic_DNA"/>
</dbReference>
<feature type="domain" description="Putative glycogen debranching enzyme N-terminal" evidence="1">
    <location>
        <begin position="27"/>
        <end position="219"/>
    </location>
</feature>
<reference evidence="3 4" key="1">
    <citation type="submission" date="2015-08" db="EMBL/GenBank/DDBJ databases">
        <title>Complete genome sequence of Sulfurifustis variabilis.</title>
        <authorList>
            <person name="Miura A."/>
            <person name="Kojima H."/>
            <person name="Fukui M."/>
        </authorList>
    </citation>
    <scope>NUCLEOTIDE SEQUENCE [LARGE SCALE GENOMIC DNA]</scope>
    <source>
        <strain evidence="4">skN76</strain>
    </source>
</reference>
<evidence type="ECO:0000259" key="2">
    <source>
        <dbReference type="Pfam" id="PF22422"/>
    </source>
</evidence>
<sequence length="720" mass="79955">MEEILQIGDRWYVLATTARAGDRTRVLKHGDTFAVFDRNGDIHPYGAGDLGVYHDGTRFLSHFELRVNGERPMLLHSTLKQDNSLLVVDLTTPDLYEADRILIRKGTLHLFRGKLLHEGVHYEHVRVVNYGQEPIDVGLDLRFGCDYADIFEVRGVRRERRGEPLPVEHRERALVLGYRGLDGVVRRTRITLSDAPDGHADGSVHYALRLAPRAQRDLYASVACEYEERAPAVISYDRALAKVEEELAASAAAARVYTSNEQFNDWTNRSFADMRMLISHTPEGRYPYAGVPWYSTPFGRDGILAAMQMLLLDPDLARGVLAYLGARQAEAMDPACDAEPGKVLHETRRGEMAALREVPFGRYYGSVDATPLYVVLAGAYYERTGDRDFIEQIRGPIERALAWIDWYGDADGDGFVEYVRHSANGLVQQGWKDSEDSVFHADGSMARGPIALCEVQGYVYAAKLAAARLFGLLGEKKTARALAEAAAVLKSRFGQAFWCEDIDTYALALDGDKTPCRVQASNAGHALAMGIATPEHASRIGPLLLSEAFYSGWGVRTLAHGERRYNPMSYHNGSIWPHDNALIALGLARYGLKDLALEVLTGLFDATIVMDLHRLPELFCGFERLPGQAPTLYPVACSPQAWASGAVFQLLQACLGISFSAEKPQLRFDHPVLPEYLHWVELHNVPVGDGQLDLVVRRHAQDVSVSVLRKDGDIEVAVIV</sequence>
<organism evidence="3 4">
    <name type="scientific">Sulfurifustis variabilis</name>
    <dbReference type="NCBI Taxonomy" id="1675686"/>
    <lineage>
        <taxon>Bacteria</taxon>
        <taxon>Pseudomonadati</taxon>
        <taxon>Pseudomonadota</taxon>
        <taxon>Gammaproteobacteria</taxon>
        <taxon>Acidiferrobacterales</taxon>
        <taxon>Acidiferrobacteraceae</taxon>
        <taxon>Sulfurifustis</taxon>
    </lineage>
</organism>
<feature type="domain" description="Mannosylglycerate hydrolase MGH1-like glycoside hydrolase" evidence="2">
    <location>
        <begin position="306"/>
        <end position="605"/>
    </location>
</feature>
<dbReference type="AlphaFoldDB" id="A0A1B4V1Q7"/>
<dbReference type="SUPFAM" id="SSF48208">
    <property type="entry name" value="Six-hairpin glycosidases"/>
    <property type="match status" value="1"/>
</dbReference>